<reference evidence="1 2" key="1">
    <citation type="submission" date="2021-01" db="EMBL/GenBank/DDBJ databases">
        <title>Genomic Encyclopedia of Type Strains, Phase IV (KMG-IV): sequencing the most valuable type-strain genomes for metagenomic binning, comparative biology and taxonomic classification.</title>
        <authorList>
            <person name="Goeker M."/>
        </authorList>
    </citation>
    <scope>NUCLEOTIDE SEQUENCE [LARGE SCALE GENOMIC DNA]</scope>
    <source>
        <strain evidence="1 2">DSM 24834</strain>
    </source>
</reference>
<dbReference type="SUPFAM" id="SSF56784">
    <property type="entry name" value="HAD-like"/>
    <property type="match status" value="1"/>
</dbReference>
<dbReference type="NCBIfam" id="TIGR01484">
    <property type="entry name" value="HAD-SF-IIB"/>
    <property type="match status" value="1"/>
</dbReference>
<dbReference type="CDD" id="cd07516">
    <property type="entry name" value="HAD_Pase"/>
    <property type="match status" value="1"/>
</dbReference>
<dbReference type="EMBL" id="JAFBDZ010000005">
    <property type="protein sequence ID" value="MBM7587763.1"/>
    <property type="molecule type" value="Genomic_DNA"/>
</dbReference>
<dbReference type="Gene3D" id="3.30.1240.10">
    <property type="match status" value="1"/>
</dbReference>
<evidence type="ECO:0000313" key="1">
    <source>
        <dbReference type="EMBL" id="MBM7587763.1"/>
    </source>
</evidence>
<dbReference type="Proteomes" id="UP001646157">
    <property type="component" value="Unassembled WGS sequence"/>
</dbReference>
<sequence length="286" mass="31818">MSKLIAIDLDGTLLNHQNRISDENLKAIKEAQQDGIEIVIATGRAHFDVNALFEGTGIETWIIAANGATIHTPSGELFQSTPIEQTKALEILQWLELEGYYYEVFSQNAILTPQNARELLAIEMDRVVSANPEVKLEELQEAAETQYSQSGFQFISSYKEIESMNVEVYNILAFTFHREKWQKGWEHFKAEKGLTLVSSAVHNFELEHKDASKGDALTRVAKELGIPLSDIVAVGDSLNDLSMLKIAGKSVAMGNAHPEVKEVCDAMTLRNDEHGVAHLIEKVRAL</sequence>
<dbReference type="SFLD" id="SFLDG01140">
    <property type="entry name" value="C2.B:_Phosphomannomutase_and_P"/>
    <property type="match status" value="1"/>
</dbReference>
<gene>
    <name evidence="1" type="ORF">JOC86_004337</name>
</gene>
<name>A0ABS2NIW7_9BACI</name>
<keyword evidence="2" id="KW-1185">Reference proteome</keyword>
<comment type="caution">
    <text evidence="1">The sequence shown here is derived from an EMBL/GenBank/DDBJ whole genome shotgun (WGS) entry which is preliminary data.</text>
</comment>
<dbReference type="PANTHER" id="PTHR10000">
    <property type="entry name" value="PHOSPHOSERINE PHOSPHATASE"/>
    <property type="match status" value="1"/>
</dbReference>
<dbReference type="PROSITE" id="PS01229">
    <property type="entry name" value="COF_2"/>
    <property type="match status" value="1"/>
</dbReference>
<proteinExistence type="predicted"/>
<dbReference type="PANTHER" id="PTHR10000:SF55">
    <property type="entry name" value="5-AMINO-6-(5-PHOSPHO-D-RIBITYLAMINO)URACIL PHOSPHATASE YCSE"/>
    <property type="match status" value="1"/>
</dbReference>
<dbReference type="InterPro" id="IPR023214">
    <property type="entry name" value="HAD_sf"/>
</dbReference>
<protein>
    <submittedName>
        <fullName evidence="1">Cof subfamily protein (Haloacid dehalogenase superfamily)</fullName>
    </submittedName>
</protein>
<dbReference type="SFLD" id="SFLDS00003">
    <property type="entry name" value="Haloacid_Dehalogenase"/>
    <property type="match status" value="1"/>
</dbReference>
<dbReference type="InterPro" id="IPR000150">
    <property type="entry name" value="Cof"/>
</dbReference>
<evidence type="ECO:0000313" key="2">
    <source>
        <dbReference type="Proteomes" id="UP001646157"/>
    </source>
</evidence>
<dbReference type="NCBIfam" id="TIGR00099">
    <property type="entry name" value="Cof-subfamily"/>
    <property type="match status" value="1"/>
</dbReference>
<dbReference type="InterPro" id="IPR006379">
    <property type="entry name" value="HAD-SF_hydro_IIB"/>
</dbReference>
<organism evidence="1 2">
    <name type="scientific">Rossellomorea pakistanensis</name>
    <dbReference type="NCBI Taxonomy" id="992288"/>
    <lineage>
        <taxon>Bacteria</taxon>
        <taxon>Bacillati</taxon>
        <taxon>Bacillota</taxon>
        <taxon>Bacilli</taxon>
        <taxon>Bacillales</taxon>
        <taxon>Bacillaceae</taxon>
        <taxon>Rossellomorea</taxon>
    </lineage>
</organism>
<dbReference type="Gene3D" id="3.40.50.1000">
    <property type="entry name" value="HAD superfamily/HAD-like"/>
    <property type="match status" value="1"/>
</dbReference>
<dbReference type="PROSITE" id="PS01228">
    <property type="entry name" value="COF_1"/>
    <property type="match status" value="1"/>
</dbReference>
<dbReference type="Pfam" id="PF08282">
    <property type="entry name" value="Hydrolase_3"/>
    <property type="match status" value="1"/>
</dbReference>
<dbReference type="RefSeq" id="WP_205174923.1">
    <property type="nucleotide sequence ID" value="NZ_JAFBDZ010000005.1"/>
</dbReference>
<accession>A0ABS2NIW7</accession>
<dbReference type="SFLD" id="SFLDG01144">
    <property type="entry name" value="C2.B.4:_PGP_Like"/>
    <property type="match status" value="1"/>
</dbReference>
<dbReference type="InterPro" id="IPR036412">
    <property type="entry name" value="HAD-like_sf"/>
</dbReference>